<dbReference type="InterPro" id="IPR028098">
    <property type="entry name" value="Glyco_trans_4-like_N"/>
</dbReference>
<feature type="domain" description="Glycosyl transferase family 1" evidence="1">
    <location>
        <begin position="193"/>
        <end position="347"/>
    </location>
</feature>
<dbReference type="GO" id="GO:0016757">
    <property type="term" value="F:glycosyltransferase activity"/>
    <property type="evidence" value="ECO:0007669"/>
    <property type="project" value="InterPro"/>
</dbReference>
<dbReference type="Pfam" id="PF00534">
    <property type="entry name" value="Glycos_transf_1"/>
    <property type="match status" value="1"/>
</dbReference>
<gene>
    <name evidence="3" type="ORF">YEW_DA12750</name>
</gene>
<evidence type="ECO:0000259" key="2">
    <source>
        <dbReference type="Pfam" id="PF13439"/>
    </source>
</evidence>
<dbReference type="Pfam" id="PF13439">
    <property type="entry name" value="Glyco_transf_4"/>
    <property type="match status" value="1"/>
</dbReference>
<dbReference type="Gene3D" id="3.40.50.2000">
    <property type="entry name" value="Glycogen Phosphorylase B"/>
    <property type="match status" value="2"/>
</dbReference>
<name>F4MV68_YEREN</name>
<dbReference type="PANTHER" id="PTHR45947">
    <property type="entry name" value="SULFOQUINOVOSYL TRANSFERASE SQD2"/>
    <property type="match status" value="1"/>
</dbReference>
<sequence length="370" mass="42571">MIKVLHFYKTFYPDSYGGVEQVIYQLAKAGTKYSINSTILSVSKRKVVNPEIFEGCISFKAKESFSIASTPFSFEAINHFKKLAENADVIHYHFPYPYMDMVHFFSKIDKPSVVSYHSDILKQKTLLKIYKPLMFRFLEDVNVIVATSSNYCKTSEVLLRFKNKVRIIPIGLNKESYPVVDESRFEYWRQRFKTPFYLFIGALRYYKGLHILLNAMVRSRYPLVIVGAGSIEADLKKQAHKLGLDNVFFLGLQSDVDKVILLKLCFCVIFPSHLRTEAFGITLLEGAMFGKPLISSEIGTGTTYINIHQETGVVVPPSDPIKLREAMDFLWDNPNIAERYGIEAEKRFKEIFTADLMALEYSKIYRSLLE</sequence>
<dbReference type="AlphaFoldDB" id="F4MV68"/>
<feature type="domain" description="Glycosyltransferase subfamily 4-like N-terminal" evidence="2">
    <location>
        <begin position="16"/>
        <end position="174"/>
    </location>
</feature>
<protein>
    <submittedName>
        <fullName evidence="3">Uncharacterized protein</fullName>
    </submittedName>
</protein>
<proteinExistence type="predicted"/>
<organism evidence="3">
    <name type="scientific">Yersinia enterocolitica W22703</name>
    <dbReference type="NCBI Taxonomy" id="913028"/>
    <lineage>
        <taxon>Bacteria</taxon>
        <taxon>Pseudomonadati</taxon>
        <taxon>Pseudomonadota</taxon>
        <taxon>Gammaproteobacteria</taxon>
        <taxon>Enterobacterales</taxon>
        <taxon>Yersiniaceae</taxon>
        <taxon>Yersinia</taxon>
    </lineage>
</organism>
<evidence type="ECO:0000259" key="1">
    <source>
        <dbReference type="Pfam" id="PF00534"/>
    </source>
</evidence>
<dbReference type="InterPro" id="IPR001296">
    <property type="entry name" value="Glyco_trans_1"/>
</dbReference>
<dbReference type="PANTHER" id="PTHR45947:SF3">
    <property type="entry name" value="SULFOQUINOVOSYL TRANSFERASE SQD2"/>
    <property type="match status" value="1"/>
</dbReference>
<dbReference type="SUPFAM" id="SSF53756">
    <property type="entry name" value="UDP-Glycosyltransferase/glycogen phosphorylase"/>
    <property type="match status" value="1"/>
</dbReference>
<evidence type="ECO:0000313" key="3">
    <source>
        <dbReference type="EMBL" id="CBX69726.1"/>
    </source>
</evidence>
<dbReference type="InterPro" id="IPR050194">
    <property type="entry name" value="Glycosyltransferase_grp1"/>
</dbReference>
<dbReference type="CDD" id="cd03795">
    <property type="entry name" value="GT4_WfcD-like"/>
    <property type="match status" value="1"/>
</dbReference>
<reference evidence="3" key="1">
    <citation type="journal article" date="2011" name="BMC Genomics">
        <title>Shotgun sequencing of Yersinia enterocolitica strain W22703 (biotype 2, serotype O:9): genomic evidence for oscillation between invertebrates and mammals.</title>
        <authorList>
            <person name="Fuchs T.M."/>
            <person name="Brandt K."/>
            <person name="Starke M."/>
            <person name="Rattei T."/>
        </authorList>
    </citation>
    <scope>NUCLEOTIDE SEQUENCE</scope>
</reference>
<accession>F4MV68</accession>
<dbReference type="EMBL" id="FR718505">
    <property type="protein sequence ID" value="CBX69726.1"/>
    <property type="molecule type" value="Genomic_DNA"/>
</dbReference>